<dbReference type="GO" id="GO:0006629">
    <property type="term" value="P:lipid metabolic process"/>
    <property type="evidence" value="ECO:0007669"/>
    <property type="project" value="InterPro"/>
</dbReference>
<reference evidence="2 3" key="1">
    <citation type="submission" date="2024-02" db="EMBL/GenBank/DDBJ databases">
        <title>High-quality chromosome-scale genome assembly of Pensacola bahiagrass (Paspalum notatum Flugge var. saurae).</title>
        <authorList>
            <person name="Vega J.M."/>
            <person name="Podio M."/>
            <person name="Orjuela J."/>
            <person name="Siena L.A."/>
            <person name="Pessino S.C."/>
            <person name="Combes M.C."/>
            <person name="Mariac C."/>
            <person name="Albertini E."/>
            <person name="Pupilli F."/>
            <person name="Ortiz J.P.A."/>
            <person name="Leblanc O."/>
        </authorList>
    </citation>
    <scope>NUCLEOTIDE SEQUENCE [LARGE SCALE GENOMIC DNA]</scope>
    <source>
        <strain evidence="2">R1</strain>
        <tissue evidence="2">Leaf</tissue>
    </source>
</reference>
<organism evidence="2 3">
    <name type="scientific">Paspalum notatum var. saurae</name>
    <dbReference type="NCBI Taxonomy" id="547442"/>
    <lineage>
        <taxon>Eukaryota</taxon>
        <taxon>Viridiplantae</taxon>
        <taxon>Streptophyta</taxon>
        <taxon>Embryophyta</taxon>
        <taxon>Tracheophyta</taxon>
        <taxon>Spermatophyta</taxon>
        <taxon>Magnoliopsida</taxon>
        <taxon>Liliopsida</taxon>
        <taxon>Poales</taxon>
        <taxon>Poaceae</taxon>
        <taxon>PACMAD clade</taxon>
        <taxon>Panicoideae</taxon>
        <taxon>Andropogonodae</taxon>
        <taxon>Paspaleae</taxon>
        <taxon>Paspalinae</taxon>
        <taxon>Paspalum</taxon>
    </lineage>
</organism>
<name>A0AAQ3SL96_PASNO</name>
<dbReference type="InterPro" id="IPR003386">
    <property type="entry name" value="LACT/PDAT_acylTrfase"/>
</dbReference>
<proteinExistence type="predicted"/>
<evidence type="ECO:0000256" key="1">
    <source>
        <dbReference type="SAM" id="MobiDB-lite"/>
    </source>
</evidence>
<feature type="region of interest" description="Disordered" evidence="1">
    <location>
        <begin position="27"/>
        <end position="51"/>
    </location>
</feature>
<protein>
    <submittedName>
        <fullName evidence="2">Uncharacterized protein</fullName>
    </submittedName>
</protein>
<gene>
    <name evidence="2" type="ORF">U9M48_005107</name>
</gene>
<dbReference type="Proteomes" id="UP001341281">
    <property type="component" value="Chromosome 01"/>
</dbReference>
<evidence type="ECO:0000313" key="2">
    <source>
        <dbReference type="EMBL" id="WVZ54285.1"/>
    </source>
</evidence>
<evidence type="ECO:0000313" key="3">
    <source>
        <dbReference type="Proteomes" id="UP001341281"/>
    </source>
</evidence>
<dbReference type="GO" id="GO:0008374">
    <property type="term" value="F:O-acyltransferase activity"/>
    <property type="evidence" value="ECO:0007669"/>
    <property type="project" value="InterPro"/>
</dbReference>
<dbReference type="Pfam" id="PF02450">
    <property type="entry name" value="LCAT"/>
    <property type="match status" value="1"/>
</dbReference>
<dbReference type="Gene3D" id="3.40.50.1820">
    <property type="entry name" value="alpha/beta hydrolase"/>
    <property type="match status" value="1"/>
</dbReference>
<keyword evidence="3" id="KW-1185">Reference proteome</keyword>
<dbReference type="SUPFAM" id="SSF53474">
    <property type="entry name" value="alpha/beta-Hydrolases"/>
    <property type="match status" value="1"/>
</dbReference>
<sequence length="520" mass="57339">MGDGTGGPRVRTRSETSNKHLLDIFDEQENRETTQASRIVSRSRRDAATNKQVPSLEFKFHSLSLVSAFQAPEGSMAATATATALARLLPLLLLTMLPPPLREHLSASRPGPADTGGRADAEAPVLHPIVLVPGASCPNIEARLTEAYRPSVPRCGRLKGKGWFGLWENASDVPAHDYLDCFKEQMSLVYHPAINDYRNVPGVETRVPNFGSATGFADKKPQHPEWCLAVIREALESVGYRDGDTLFGAPYDLRHAPPVPGQQSEVFSAYFDQTARLVEEASKKNHGRKVIVFGHSYGGMVALEFVRSMAPAWRRRHVKHLLLVAPTLPEGFMEALSNLVSGTDMLYVPGASPLSLRPTWRSFETALANLPSRAVFGCRPLVVTARRNYSANDVEDLLAAIGYAAGVEPFRRRALPKTRSFRPPMVPVTCINGVGNRTPRQLVFWEGDFDADPEVVYGDGDGKINLISMLAFDEKMRRDPGQETQFKSVKLHGAQHSNIVTLPWALTRVMQEIDEANRIS</sequence>
<dbReference type="EMBL" id="CP144745">
    <property type="protein sequence ID" value="WVZ54285.1"/>
    <property type="molecule type" value="Genomic_DNA"/>
</dbReference>
<accession>A0AAQ3SL96</accession>
<dbReference type="InterPro" id="IPR029058">
    <property type="entry name" value="AB_hydrolase_fold"/>
</dbReference>
<dbReference type="AlphaFoldDB" id="A0AAQ3SL96"/>
<dbReference type="PANTHER" id="PTHR11440">
    <property type="entry name" value="LECITHIN-CHOLESTEROL ACYLTRANSFERASE-RELATED"/>
    <property type="match status" value="1"/>
</dbReference>